<reference evidence="2" key="1">
    <citation type="submission" date="2021-12" db="EMBL/GenBank/DDBJ databases">
        <authorList>
            <person name="King R."/>
        </authorList>
    </citation>
    <scope>NUCLEOTIDE SEQUENCE</scope>
</reference>
<proteinExistence type="predicted"/>
<feature type="region of interest" description="Disordered" evidence="1">
    <location>
        <begin position="97"/>
        <end position="141"/>
    </location>
</feature>
<dbReference type="AlphaFoldDB" id="A0A9P0AK51"/>
<organism evidence="2 3">
    <name type="scientific">Bemisia tabaci</name>
    <name type="common">Sweetpotato whitefly</name>
    <name type="synonym">Aleurodes tabaci</name>
    <dbReference type="NCBI Taxonomy" id="7038"/>
    <lineage>
        <taxon>Eukaryota</taxon>
        <taxon>Metazoa</taxon>
        <taxon>Ecdysozoa</taxon>
        <taxon>Arthropoda</taxon>
        <taxon>Hexapoda</taxon>
        <taxon>Insecta</taxon>
        <taxon>Pterygota</taxon>
        <taxon>Neoptera</taxon>
        <taxon>Paraneoptera</taxon>
        <taxon>Hemiptera</taxon>
        <taxon>Sternorrhyncha</taxon>
        <taxon>Aleyrodoidea</taxon>
        <taxon>Aleyrodidae</taxon>
        <taxon>Aleyrodinae</taxon>
        <taxon>Bemisia</taxon>
    </lineage>
</organism>
<keyword evidence="3" id="KW-1185">Reference proteome</keyword>
<feature type="compositionally biased region" description="Acidic residues" evidence="1">
    <location>
        <begin position="59"/>
        <end position="72"/>
    </location>
</feature>
<name>A0A9P0AK51_BEMTA</name>
<feature type="compositionally biased region" description="Pro residues" evidence="1">
    <location>
        <begin position="39"/>
        <end position="52"/>
    </location>
</feature>
<feature type="compositionally biased region" description="Basic and acidic residues" evidence="1">
    <location>
        <begin position="73"/>
        <end position="85"/>
    </location>
</feature>
<dbReference type="EMBL" id="OU963869">
    <property type="protein sequence ID" value="CAH0394789.1"/>
    <property type="molecule type" value="Genomic_DNA"/>
</dbReference>
<dbReference type="Proteomes" id="UP001152759">
    <property type="component" value="Chromosome 8"/>
</dbReference>
<evidence type="ECO:0000313" key="2">
    <source>
        <dbReference type="EMBL" id="CAH0394789.1"/>
    </source>
</evidence>
<gene>
    <name evidence="2" type="ORF">BEMITA_LOCUS13048</name>
</gene>
<accession>A0A9P0AK51</accession>
<evidence type="ECO:0000256" key="1">
    <source>
        <dbReference type="SAM" id="MobiDB-lite"/>
    </source>
</evidence>
<feature type="region of interest" description="Disordered" evidence="1">
    <location>
        <begin position="19"/>
        <end position="85"/>
    </location>
</feature>
<protein>
    <submittedName>
        <fullName evidence="2">Uncharacterized protein</fullName>
    </submittedName>
</protein>
<sequence>MREELEKNFIRFDDNLRIPKNIHPFHPFAPSLRRRSPAGRPPRVSPSPPAPRPRGLKSDDEEDGLGSDVDEGDKEKLKKEKKDDIQRFISAIGEDLNDGGIVQPRFPEKIKDPRRRALKLPLPPLLGGNGGKFESNIRKNK</sequence>
<evidence type="ECO:0000313" key="3">
    <source>
        <dbReference type="Proteomes" id="UP001152759"/>
    </source>
</evidence>